<reference evidence="2" key="1">
    <citation type="journal article" date="2022" name="New Phytol.">
        <title>Evolutionary transition to the ectomycorrhizal habit in the genomes of a hyperdiverse lineage of mushroom-forming fungi.</title>
        <authorList>
            <person name="Looney B."/>
            <person name="Miyauchi S."/>
            <person name="Morin E."/>
            <person name="Drula E."/>
            <person name="Courty P.E."/>
            <person name="Kohler A."/>
            <person name="Kuo A."/>
            <person name="LaButti K."/>
            <person name="Pangilinan J."/>
            <person name="Lipzen A."/>
            <person name="Riley R."/>
            <person name="Andreopoulos W."/>
            <person name="He G."/>
            <person name="Johnson J."/>
            <person name="Nolan M."/>
            <person name="Tritt A."/>
            <person name="Barry K.W."/>
            <person name="Grigoriev I.V."/>
            <person name="Nagy L.G."/>
            <person name="Hibbett D."/>
            <person name="Henrissat B."/>
            <person name="Matheny P.B."/>
            <person name="Labbe J."/>
            <person name="Martin F.M."/>
        </authorList>
    </citation>
    <scope>NUCLEOTIDE SEQUENCE</scope>
    <source>
        <strain evidence="2">BPL690</strain>
    </source>
</reference>
<keyword evidence="3" id="KW-1185">Reference proteome</keyword>
<feature type="compositionally biased region" description="Acidic residues" evidence="1">
    <location>
        <begin position="136"/>
        <end position="146"/>
    </location>
</feature>
<dbReference type="InterPro" id="IPR052145">
    <property type="entry name" value="Mediator/Homeobox_domain"/>
</dbReference>
<dbReference type="PANTHER" id="PTHR24330:SF19">
    <property type="entry name" value="MEDIATOR OF RNA POLYMERASE II TRANSCRIPTION SUBUNIT 29"/>
    <property type="match status" value="1"/>
</dbReference>
<feature type="compositionally biased region" description="Low complexity" evidence="1">
    <location>
        <begin position="103"/>
        <end position="113"/>
    </location>
</feature>
<feature type="region of interest" description="Disordered" evidence="1">
    <location>
        <begin position="103"/>
        <end position="156"/>
    </location>
</feature>
<name>A0AAD4M5P7_9AGAM</name>
<dbReference type="EMBL" id="WTXG01000018">
    <property type="protein sequence ID" value="KAI0300544.1"/>
    <property type="molecule type" value="Genomic_DNA"/>
</dbReference>
<dbReference type="PANTHER" id="PTHR24330">
    <property type="entry name" value="HOMEOBOX PROTEIN BARH-LIKE"/>
    <property type="match status" value="1"/>
</dbReference>
<feature type="compositionally biased region" description="Basic residues" evidence="1">
    <location>
        <begin position="245"/>
        <end position="254"/>
    </location>
</feature>
<feature type="compositionally biased region" description="Polar residues" evidence="1">
    <location>
        <begin position="521"/>
        <end position="541"/>
    </location>
</feature>
<evidence type="ECO:0000313" key="3">
    <source>
        <dbReference type="Proteomes" id="UP001203297"/>
    </source>
</evidence>
<dbReference type="AlphaFoldDB" id="A0AAD4M5P7"/>
<proteinExistence type="predicted"/>
<gene>
    <name evidence="2" type="ORF">B0F90DRAFT_421239</name>
</gene>
<feature type="region of interest" description="Disordered" evidence="1">
    <location>
        <begin position="486"/>
        <end position="550"/>
    </location>
</feature>
<accession>A0AAD4M5P7</accession>
<organism evidence="2 3">
    <name type="scientific">Multifurca ochricompacta</name>
    <dbReference type="NCBI Taxonomy" id="376703"/>
    <lineage>
        <taxon>Eukaryota</taxon>
        <taxon>Fungi</taxon>
        <taxon>Dikarya</taxon>
        <taxon>Basidiomycota</taxon>
        <taxon>Agaricomycotina</taxon>
        <taxon>Agaricomycetes</taxon>
        <taxon>Russulales</taxon>
        <taxon>Russulaceae</taxon>
        <taxon>Multifurca</taxon>
    </lineage>
</organism>
<feature type="region of interest" description="Disordered" evidence="1">
    <location>
        <begin position="1"/>
        <end position="31"/>
    </location>
</feature>
<dbReference type="CDD" id="cd18724">
    <property type="entry name" value="PIN_LabA-like"/>
    <property type="match status" value="1"/>
</dbReference>
<comment type="caution">
    <text evidence="2">The sequence shown here is derived from an EMBL/GenBank/DDBJ whole genome shotgun (WGS) entry which is preliminary data.</text>
</comment>
<feature type="region of interest" description="Disordered" evidence="1">
    <location>
        <begin position="184"/>
        <end position="347"/>
    </location>
</feature>
<feature type="compositionally biased region" description="Low complexity" evidence="1">
    <location>
        <begin position="222"/>
        <end position="243"/>
    </location>
</feature>
<feature type="compositionally biased region" description="Acidic residues" evidence="1">
    <location>
        <begin position="280"/>
        <end position="290"/>
    </location>
</feature>
<sequence>MTSSISDTTHSPAPFSPFSTHSGSSDLATSDESPDLGAFTIVFRALNEFQQPRTFIPHNVVITDTSTTSVLSPTTESESDLYNRGSTVWNQQPIASYLSISSRTATTRRSMPSQSPPPSEPPSSDTEGELTHDQEVDSGDYEDASNADESTQEHMELEQPSLGYLDEALQFIAAERAKLTAPRDNFWQVKGNNSTSDDPSSHDQQQRHQQHQQEQHQHQHNQHQYQQQQQHQQQHQQQQQQQQLPRRKRRRRNAKSLVRIIPACEPSALGDDNQSHPDPEVLEGDDDLSDDLSSPGIPSPEAAIRFRSIPASPPRRKAGRRNSVQSVSADGHPRLGHSKSTPSLRSGPLDPRVVRLRALAIKLKFLFAAEAELLAAVLSNESLQSPSPDFIDPRGPAPRPGQPLVHVFIDYSNILIGFLTYLRRHPHHLLSTKIRWMSHAALALILERGRSVTRRVLTASSPLYQPVDTAAQLGYEVHVYARVPDTGDGTDRISSQRHRHSRGRSGGGGSGWNASKDYAHKSSSGIALATDSSEPGTSSGSAPPATATRSAKYPRRLVVVSATVNKVLMSYCS</sequence>
<evidence type="ECO:0000313" key="2">
    <source>
        <dbReference type="EMBL" id="KAI0300544.1"/>
    </source>
</evidence>
<dbReference type="Proteomes" id="UP001203297">
    <property type="component" value="Unassembled WGS sequence"/>
</dbReference>
<feature type="compositionally biased region" description="Basic and acidic residues" evidence="1">
    <location>
        <begin position="199"/>
        <end position="217"/>
    </location>
</feature>
<protein>
    <recommendedName>
        <fullName evidence="4">NYN domain-containing protein</fullName>
    </recommendedName>
</protein>
<dbReference type="SUPFAM" id="SSF81995">
    <property type="entry name" value="beta-sandwich domain of Sec23/24"/>
    <property type="match status" value="1"/>
</dbReference>
<evidence type="ECO:0008006" key="4">
    <source>
        <dbReference type="Google" id="ProtNLM"/>
    </source>
</evidence>
<evidence type="ECO:0000256" key="1">
    <source>
        <dbReference type="SAM" id="MobiDB-lite"/>
    </source>
</evidence>